<gene>
    <name evidence="5" type="ORF">AArc1_0743</name>
    <name evidence="6" type="ORF">AArcMg_2959</name>
</gene>
<evidence type="ECO:0000313" key="6">
    <source>
        <dbReference type="EMBL" id="AXR82947.1"/>
    </source>
</evidence>
<comment type="similarity">
    <text evidence="1">Belongs to the bacterial solute-binding protein 5 family.</text>
</comment>
<dbReference type="PANTHER" id="PTHR30290:SF9">
    <property type="entry name" value="OLIGOPEPTIDE-BINDING PROTEIN APPA"/>
    <property type="match status" value="1"/>
</dbReference>
<dbReference type="Pfam" id="PF00496">
    <property type="entry name" value="SBP_bac_5"/>
    <property type="match status" value="1"/>
</dbReference>
<dbReference type="GO" id="GO:0043190">
    <property type="term" value="C:ATP-binding cassette (ABC) transporter complex"/>
    <property type="evidence" value="ECO:0007669"/>
    <property type="project" value="InterPro"/>
</dbReference>
<evidence type="ECO:0000313" key="5">
    <source>
        <dbReference type="EMBL" id="AXR77086.1"/>
    </source>
</evidence>
<dbReference type="KEGG" id="nag:AArcMg_2959"/>
<dbReference type="InterPro" id="IPR000914">
    <property type="entry name" value="SBP_5_dom"/>
</dbReference>
<organism evidence="6 7">
    <name type="scientific">Natrarchaeobaculum sulfurireducens</name>
    <dbReference type="NCBI Taxonomy" id="2044521"/>
    <lineage>
        <taxon>Archaea</taxon>
        <taxon>Methanobacteriati</taxon>
        <taxon>Methanobacteriota</taxon>
        <taxon>Stenosarchaea group</taxon>
        <taxon>Halobacteria</taxon>
        <taxon>Halobacteriales</taxon>
        <taxon>Natrialbaceae</taxon>
        <taxon>Natrarchaeobaculum</taxon>
    </lineage>
</organism>
<reference evidence="8" key="1">
    <citation type="submission" date="2017-10" db="EMBL/GenBank/DDBJ databases">
        <title>Phenotypic and genomic properties of facultatively anaerobic sulfur-reducing natronoarchaea from hypersaline soda lakes.</title>
        <authorList>
            <person name="Sorokin D.Y."/>
            <person name="Kublanov I.V."/>
            <person name="Roman P."/>
            <person name="Sinninghe Damste J.S."/>
            <person name="Golyshin P.N."/>
            <person name="Rojo D."/>
            <person name="Ciordia S."/>
            <person name="Mena Md.C."/>
            <person name="Ferrer M."/>
            <person name="Messina E."/>
            <person name="Smedile F."/>
            <person name="La Spada G."/>
            <person name="La Cono V."/>
            <person name="Yakimov M.M."/>
        </authorList>
    </citation>
    <scope>NUCLEOTIDE SEQUENCE [LARGE SCALE GENOMIC DNA]</scope>
    <source>
        <strain evidence="8">AArc1</strain>
    </source>
</reference>
<evidence type="ECO:0000259" key="4">
    <source>
        <dbReference type="Pfam" id="PF00496"/>
    </source>
</evidence>
<evidence type="ECO:0000256" key="2">
    <source>
        <dbReference type="ARBA" id="ARBA00022448"/>
    </source>
</evidence>
<evidence type="ECO:0000313" key="8">
    <source>
        <dbReference type="Proteomes" id="UP000258707"/>
    </source>
</evidence>
<dbReference type="InterPro" id="IPR030678">
    <property type="entry name" value="Peptide/Ni-bd"/>
</dbReference>
<reference evidence="7" key="2">
    <citation type="submission" date="2018-02" db="EMBL/GenBank/DDBJ databases">
        <title>Phenotypic and genomic properties of facultatively anaerobic sulfur-reducing natronoarchaea from hypersaline soda lakes.</title>
        <authorList>
            <person name="Sorokin D.Y."/>
            <person name="Kublanov I.V."/>
            <person name="Roman P."/>
            <person name="Sinninghe Damste J.S."/>
            <person name="Golyshin P.N."/>
            <person name="Rojo D."/>
            <person name="Ciordia S."/>
            <person name="Mena M.D.C."/>
            <person name="Ferrer M."/>
            <person name="Messina E."/>
            <person name="Smedile F."/>
            <person name="La Spada G."/>
            <person name="La Cono V."/>
            <person name="Yakimov M.M."/>
        </authorList>
    </citation>
    <scope>NUCLEOTIDE SEQUENCE [LARGE SCALE GENOMIC DNA]</scope>
    <source>
        <strain evidence="7">AArc-Mg</strain>
    </source>
</reference>
<dbReference type="PIRSF" id="PIRSF002741">
    <property type="entry name" value="MppA"/>
    <property type="match status" value="1"/>
</dbReference>
<dbReference type="Gene3D" id="3.40.190.10">
    <property type="entry name" value="Periplasmic binding protein-like II"/>
    <property type="match status" value="1"/>
</dbReference>
<protein>
    <submittedName>
        <fullName evidence="5">ABC-type transport system, periplasmic component</fullName>
    </submittedName>
    <submittedName>
        <fullName evidence="6">Oligopeptide ABC transporter, periplasmic oligopeptide-binding protein OppA</fullName>
    </submittedName>
</protein>
<dbReference type="EMBL" id="CP027033">
    <property type="protein sequence ID" value="AXR82947.1"/>
    <property type="molecule type" value="Genomic_DNA"/>
</dbReference>
<dbReference type="InterPro" id="IPR039424">
    <property type="entry name" value="SBP_5"/>
</dbReference>
<accession>A0A346PTV2</accession>
<dbReference type="Proteomes" id="UP000258707">
    <property type="component" value="Chromosome"/>
</dbReference>
<reference evidence="6" key="3">
    <citation type="journal article" date="2019" name="Int. J. Syst. Evol. Microbiol.">
        <title>Natronolimnobius sulfurireducens sp. nov. and Halalkaliarchaeum desulfuricum gen. nov., sp. nov., the first sulfur-respiring alkaliphilic haloarchaea from hypersaline alkaline lakes.</title>
        <authorList>
            <person name="Sorokin D.Y."/>
            <person name="Yakimov M."/>
            <person name="Messina E."/>
            <person name="Merkel A.Y."/>
            <person name="Bale N.J."/>
            <person name="Sinninghe Damste J.S."/>
        </authorList>
    </citation>
    <scope>NUCLEOTIDE SEQUENCE</scope>
    <source>
        <strain evidence="6">AArc-Mg</strain>
        <strain evidence="5">AArc1</strain>
    </source>
</reference>
<dbReference type="PANTHER" id="PTHR30290">
    <property type="entry name" value="PERIPLASMIC BINDING COMPONENT OF ABC TRANSPORTER"/>
    <property type="match status" value="1"/>
</dbReference>
<dbReference type="PROSITE" id="PS51257">
    <property type="entry name" value="PROKAR_LIPOPROTEIN"/>
    <property type="match status" value="1"/>
</dbReference>
<dbReference type="KEGG" id="nan:AArc1_0743"/>
<dbReference type="Gene3D" id="3.90.76.10">
    <property type="entry name" value="Dipeptide-binding Protein, Domain 1"/>
    <property type="match status" value="1"/>
</dbReference>
<keyword evidence="7" id="KW-1185">Reference proteome</keyword>
<dbReference type="EMBL" id="CP024047">
    <property type="protein sequence ID" value="AXR77086.1"/>
    <property type="molecule type" value="Genomic_DNA"/>
</dbReference>
<dbReference type="CDD" id="cd00995">
    <property type="entry name" value="PBP2_NikA_DppA_OppA_like"/>
    <property type="match status" value="1"/>
</dbReference>
<keyword evidence="3" id="KW-0732">Signal</keyword>
<sequence length="526" mass="58732">MKATEDERPIDQRLRRRRFLGAIAAGCTAGVAGCAEGASDDIDGETVTIVPPSNPADSDDQWERWSGMTPYWTRVVEPLVWGTKEMHAKPWLATDWELTDDTTWVFELREGVTFHNGAEMTADDVVHSYENDILERYGDFVYGWLHLEPGSVEKIDDYTVEFTNTEPFPDFPGTIGHNMLDVHPPSADPWNGDVIGTGPFTLEDVEDGQYVELGTHDDYWGGDVAPDGLTVRAAEDETTRTNLLESGDADVVLEPSKPRLTSLRRSDEFVVETQQSSGSTFVSFNLYEEPTDDADLRRALNYAVSQSEIVEEALGGLGRPASGPISTVIDWAADDELPDYERDHETARELVADSSYDGEELTCLVRGDQDDDDLIAQILQSEFDAVGVDLDIELLERAAYQDRTGRGEFHLAIDGTQSNSPGADYIMWENFHSRGVDNIDLYEADGTGLHNLGGEVDDLIETGFQSNDPEQRHEAYVEAQRRIVEEAVVIPITYREYAVAMDATIEGVELHPIDRLLEWRSLRRSQ</sequence>
<dbReference type="OrthoDB" id="37176at2157"/>
<accession>A0A346PC41</accession>
<name>A0A346PTV2_9EURY</name>
<evidence type="ECO:0000256" key="3">
    <source>
        <dbReference type="ARBA" id="ARBA00022729"/>
    </source>
</evidence>
<dbReference type="GO" id="GO:0042597">
    <property type="term" value="C:periplasmic space"/>
    <property type="evidence" value="ECO:0007669"/>
    <property type="project" value="UniProtKB-ARBA"/>
</dbReference>
<evidence type="ECO:0000256" key="1">
    <source>
        <dbReference type="ARBA" id="ARBA00005695"/>
    </source>
</evidence>
<dbReference type="GO" id="GO:0015833">
    <property type="term" value="P:peptide transport"/>
    <property type="evidence" value="ECO:0007669"/>
    <property type="project" value="TreeGrafter"/>
</dbReference>
<dbReference type="GO" id="GO:1904680">
    <property type="term" value="F:peptide transmembrane transporter activity"/>
    <property type="evidence" value="ECO:0007669"/>
    <property type="project" value="TreeGrafter"/>
</dbReference>
<dbReference type="Proteomes" id="UP000258613">
    <property type="component" value="Chromosome"/>
</dbReference>
<keyword evidence="2" id="KW-0813">Transport</keyword>
<dbReference type="RefSeq" id="WP_117363297.1">
    <property type="nucleotide sequence ID" value="NZ_CP024047.1"/>
</dbReference>
<evidence type="ECO:0000313" key="7">
    <source>
        <dbReference type="Proteomes" id="UP000258613"/>
    </source>
</evidence>
<dbReference type="Gene3D" id="3.10.105.10">
    <property type="entry name" value="Dipeptide-binding Protein, Domain 3"/>
    <property type="match status" value="1"/>
</dbReference>
<feature type="domain" description="Solute-binding protein family 5" evidence="4">
    <location>
        <begin position="89"/>
        <end position="436"/>
    </location>
</feature>
<dbReference type="SUPFAM" id="SSF53850">
    <property type="entry name" value="Periplasmic binding protein-like II"/>
    <property type="match status" value="1"/>
</dbReference>
<dbReference type="AlphaFoldDB" id="A0A346PTV2"/>
<proteinExistence type="inferred from homology"/>
<dbReference type="GeneID" id="37637553"/>